<feature type="compositionally biased region" description="Low complexity" evidence="3">
    <location>
        <begin position="16"/>
        <end position="25"/>
    </location>
</feature>
<dbReference type="InterPro" id="IPR043702">
    <property type="entry name" value="Lipid_II_synth_GatD"/>
</dbReference>
<proteinExistence type="inferred from homology"/>
<dbReference type="EMBL" id="JBHSHP010000018">
    <property type="protein sequence ID" value="MFC4754374.1"/>
    <property type="molecule type" value="Genomic_DNA"/>
</dbReference>
<evidence type="ECO:0000259" key="4">
    <source>
        <dbReference type="Pfam" id="PF07685"/>
    </source>
</evidence>
<comment type="catalytic activity">
    <reaction evidence="2">
        <text>L-glutamine + H2O = L-glutamate + NH4(+)</text>
        <dbReference type="Rhea" id="RHEA:15889"/>
        <dbReference type="ChEBI" id="CHEBI:15377"/>
        <dbReference type="ChEBI" id="CHEBI:28938"/>
        <dbReference type="ChEBI" id="CHEBI:29985"/>
        <dbReference type="ChEBI" id="CHEBI:58359"/>
        <dbReference type="EC" id="3.5.1.2"/>
    </reaction>
</comment>
<evidence type="ECO:0000313" key="6">
    <source>
        <dbReference type="Proteomes" id="UP001595836"/>
    </source>
</evidence>
<feature type="active site" evidence="2">
    <location>
        <position position="249"/>
    </location>
</feature>
<comment type="pathway">
    <text evidence="2">Cell wall biogenesis; peptidoglycan biosynthesis.</text>
</comment>
<keyword evidence="6" id="KW-1185">Reference proteome</keyword>
<dbReference type="InterPro" id="IPR029062">
    <property type="entry name" value="Class_I_gatase-like"/>
</dbReference>
<dbReference type="InterPro" id="IPR011698">
    <property type="entry name" value="GATase_3"/>
</dbReference>
<dbReference type="PANTHER" id="PTHR21343:SF9">
    <property type="entry name" value="LIPID II ISOGLUTAMINYL SYNTHASE (GLUTAMINE-HYDROLYZING) SUBUNIT GATD"/>
    <property type="match status" value="1"/>
</dbReference>
<feature type="region of interest" description="Disordered" evidence="3">
    <location>
        <begin position="209"/>
        <end position="233"/>
    </location>
</feature>
<feature type="compositionally biased region" description="Polar residues" evidence="3">
    <location>
        <begin position="26"/>
        <end position="41"/>
    </location>
</feature>
<gene>
    <name evidence="2" type="primary">gatD</name>
    <name evidence="5" type="ORF">ACFO7U_06215</name>
</gene>
<evidence type="ECO:0000313" key="5">
    <source>
        <dbReference type="EMBL" id="MFC4754374.1"/>
    </source>
</evidence>
<keyword evidence="2" id="KW-0133">Cell shape</keyword>
<dbReference type="Gene3D" id="3.40.50.880">
    <property type="match status" value="1"/>
</dbReference>
<protein>
    <recommendedName>
        <fullName evidence="2">Lipid II isoglutaminyl synthase (glutamine-hydrolyzing) subunit GatD</fullName>
        <ecNumber evidence="2">6.3.5.13</ecNumber>
    </recommendedName>
    <alternativeName>
        <fullName evidence="2">Lipid II isoglutaminyl synthase glutaminase subunit</fullName>
        <ecNumber evidence="2">3.5.1.2</ecNumber>
    </alternativeName>
</protein>
<dbReference type="CDD" id="cd01750">
    <property type="entry name" value="GATase1_CobQ"/>
    <property type="match status" value="1"/>
</dbReference>
<feature type="binding site" evidence="2">
    <location>
        <position position="167"/>
    </location>
    <ligand>
        <name>substrate</name>
    </ligand>
</feature>
<feature type="region of interest" description="Disordered" evidence="3">
    <location>
        <begin position="1"/>
        <end position="41"/>
    </location>
</feature>
<reference evidence="6" key="1">
    <citation type="journal article" date="2019" name="Int. J. Syst. Evol. Microbiol.">
        <title>The Global Catalogue of Microorganisms (GCM) 10K type strain sequencing project: providing services to taxonomists for standard genome sequencing and annotation.</title>
        <authorList>
            <consortium name="The Broad Institute Genomics Platform"/>
            <consortium name="The Broad Institute Genome Sequencing Center for Infectious Disease"/>
            <person name="Wu L."/>
            <person name="Ma J."/>
        </authorList>
    </citation>
    <scope>NUCLEOTIDE SEQUENCE [LARGE SCALE GENOMIC DNA]</scope>
    <source>
        <strain evidence="6">JCM 11882</strain>
    </source>
</reference>
<comment type="caution">
    <text evidence="5">The sequence shown here is derived from an EMBL/GenBank/DDBJ whole genome shotgun (WGS) entry which is preliminary data.</text>
</comment>
<dbReference type="InterPro" id="IPR033949">
    <property type="entry name" value="CobQ_GATase1"/>
</dbReference>
<dbReference type="Proteomes" id="UP001595836">
    <property type="component" value="Unassembled WGS sequence"/>
</dbReference>
<evidence type="ECO:0000256" key="2">
    <source>
        <dbReference type="HAMAP-Rule" id="MF_02213"/>
    </source>
</evidence>
<dbReference type="EC" id="6.3.5.13" evidence="2"/>
<dbReference type="Pfam" id="PF07685">
    <property type="entry name" value="GATase_3"/>
    <property type="match status" value="1"/>
</dbReference>
<name>A0ABV9PPG1_9ACTN</name>
<comment type="catalytic activity">
    <reaction evidence="2">
        <text>beta-D-GlcNAc-(1-&gt;4)-Mur2Ac(oyl-L-Ala-gamma-D-Glu-L-Lys-D-Ala-D-Ala)-di-trans,octa-cis-undecaprenyl diphosphate + L-glutamine + ATP + H2O = beta-D-GlcNAc-(1-&gt;4)-Mur2Ac(oyl-L-Ala-D-isoglutaminyl-L-Lys-D-Ala-D-Ala)-di-trans,octa-cis-undecaprenyl diphosphate + L-glutamate + ADP + phosphate + H(+)</text>
        <dbReference type="Rhea" id="RHEA:57928"/>
        <dbReference type="ChEBI" id="CHEBI:15377"/>
        <dbReference type="ChEBI" id="CHEBI:15378"/>
        <dbReference type="ChEBI" id="CHEBI:29985"/>
        <dbReference type="ChEBI" id="CHEBI:30616"/>
        <dbReference type="ChEBI" id="CHEBI:43474"/>
        <dbReference type="ChEBI" id="CHEBI:58359"/>
        <dbReference type="ChEBI" id="CHEBI:60033"/>
        <dbReference type="ChEBI" id="CHEBI:62233"/>
        <dbReference type="ChEBI" id="CHEBI:456216"/>
        <dbReference type="EC" id="6.3.5.13"/>
    </reaction>
</comment>
<comment type="similarity">
    <text evidence="2">Belongs to the CobB/CobQ family. GatD subfamily.</text>
</comment>
<feature type="domain" description="CobB/CobQ-like glutamine amidotransferase" evidence="4">
    <location>
        <begin position="46"/>
        <end position="256"/>
    </location>
</feature>
<evidence type="ECO:0000256" key="1">
    <source>
        <dbReference type="ARBA" id="ARBA00022962"/>
    </source>
</evidence>
<feature type="active site" description="Nucleophile" evidence="2">
    <location>
        <position position="133"/>
    </location>
</feature>
<keyword evidence="2" id="KW-0573">Peptidoglycan synthesis</keyword>
<dbReference type="RefSeq" id="WP_344992181.1">
    <property type="nucleotide sequence ID" value="NZ_BAABCD010000019.1"/>
</dbReference>
<sequence length="294" mass="30559">MTDDQSIPRPAEARGADAGAAPSPSTVSPLDTVSPASQRPTESTVRIGLVLPDVMGTYGDDGNSLILRQRLRWRGYDAEIVRITLDDEVPDSCDLYTVGGGEDSAQKLASRHLTGSPGLQRAVERGAPVLAICAGMQVFGEWFVVSDGSRAPGLGLLDITTSPQASRSIGELVVDPQLDGLSQPLTGFENHMGATVLGSSAAPLGRVVSGTGNGAPADSTDVDRAASGPGAGQRVEGVVQGSIIATYMHGPALARNPELADLLLCRALDVDSLPSVDITAVEQLRRERMAAARR</sequence>
<comment type="function">
    <text evidence="2">The lipid II isoglutaminyl synthase complex catalyzes the formation of alpha-D-isoglutamine in the cell wall lipid II stem peptide. The GatD subunit catalyzes the hydrolysis of glutamine to glutamate and ammonia. The resulting ammonia molecule is channeled to the active site of MurT.</text>
</comment>
<dbReference type="EC" id="3.5.1.2" evidence="2"/>
<dbReference type="HAMAP" id="MF_02213">
    <property type="entry name" value="Lipid_II_synth_GatD"/>
    <property type="match status" value="1"/>
</dbReference>
<organism evidence="5 6">
    <name type="scientific">Dietzia aurantiaca</name>
    <dbReference type="NCBI Taxonomy" id="983873"/>
    <lineage>
        <taxon>Bacteria</taxon>
        <taxon>Bacillati</taxon>
        <taxon>Actinomycetota</taxon>
        <taxon>Actinomycetes</taxon>
        <taxon>Mycobacteriales</taxon>
        <taxon>Dietziaceae</taxon>
        <taxon>Dietzia</taxon>
    </lineage>
</organism>
<keyword evidence="2" id="KW-0961">Cell wall biogenesis/degradation</keyword>
<keyword evidence="2" id="KW-0436">Ligase</keyword>
<accession>A0ABV9PPG1</accession>
<comment type="subunit">
    <text evidence="2">Forms a heterodimer with MurT.</text>
</comment>
<dbReference type="PROSITE" id="PS51274">
    <property type="entry name" value="GATASE_COBBQ"/>
    <property type="match status" value="1"/>
</dbReference>
<keyword evidence="2" id="KW-0378">Hydrolase</keyword>
<evidence type="ECO:0000256" key="3">
    <source>
        <dbReference type="SAM" id="MobiDB-lite"/>
    </source>
</evidence>
<dbReference type="PANTHER" id="PTHR21343">
    <property type="entry name" value="DETHIOBIOTIN SYNTHETASE"/>
    <property type="match status" value="1"/>
</dbReference>
<dbReference type="SUPFAM" id="SSF52317">
    <property type="entry name" value="Class I glutamine amidotransferase-like"/>
    <property type="match status" value="1"/>
</dbReference>
<keyword evidence="1 2" id="KW-0315">Glutamine amidotransferase</keyword>